<keyword evidence="4" id="KW-1185">Reference proteome</keyword>
<evidence type="ECO:0000313" key="3">
    <source>
        <dbReference type="EMBL" id="CEF41108.1"/>
    </source>
</evidence>
<accession>A0A0U5EUP1</accession>
<dbReference type="PATRIC" id="fig|446692.3.peg.1816"/>
<evidence type="ECO:0000256" key="1">
    <source>
        <dbReference type="ARBA" id="ARBA00022612"/>
    </source>
</evidence>
<dbReference type="Gene3D" id="1.10.10.1400">
    <property type="entry name" value="Terminase, small subunit, N-terminal DNA-binding domain, HTH motif"/>
    <property type="match status" value="1"/>
</dbReference>
<dbReference type="GeneID" id="34782832"/>
<dbReference type="InterPro" id="IPR005335">
    <property type="entry name" value="Terminase_ssu"/>
</dbReference>
<sequence>MAGLNDKQRRFVEEYLVDLNATQAAIRAGYSEKTAHSIGQRLLKNVEIQNAISEAQNARSKRTQITQDRVLQEFAKIGFSDIRSLFTEDGNLRPLSALDADAAAALSSVEVVTKNLGDGEVEYVHKIKLWDKVGSLTQIGRHLGMFVDKTEVRTVKKIEDMTDEELKGLLGESD</sequence>
<organism evidence="3 4">
    <name type="scientific">Acetobacter senegalensis</name>
    <dbReference type="NCBI Taxonomy" id="446692"/>
    <lineage>
        <taxon>Bacteria</taxon>
        <taxon>Pseudomonadati</taxon>
        <taxon>Pseudomonadota</taxon>
        <taxon>Alphaproteobacteria</taxon>
        <taxon>Acetobacterales</taxon>
        <taxon>Acetobacteraceae</taxon>
        <taxon>Acetobacter</taxon>
    </lineage>
</organism>
<name>A0A0U5EUP1_9PROT</name>
<dbReference type="GO" id="GO:0051276">
    <property type="term" value="P:chromosome organization"/>
    <property type="evidence" value="ECO:0007669"/>
    <property type="project" value="InterPro"/>
</dbReference>
<evidence type="ECO:0000256" key="2">
    <source>
        <dbReference type="ARBA" id="ARBA00023219"/>
    </source>
</evidence>
<dbReference type="InterPro" id="IPR052404">
    <property type="entry name" value="SPP1-like_terminase"/>
</dbReference>
<evidence type="ECO:0000313" key="4">
    <source>
        <dbReference type="Proteomes" id="UP000056109"/>
    </source>
</evidence>
<dbReference type="Proteomes" id="UP000056109">
    <property type="component" value="Chromosome I"/>
</dbReference>
<dbReference type="AlphaFoldDB" id="A0A0U5EUP1"/>
<dbReference type="RefSeq" id="WP_082666620.1">
    <property type="nucleotide sequence ID" value="NZ_LN606600.1"/>
</dbReference>
<proteinExistence type="predicted"/>
<keyword evidence="2" id="KW-0231">Viral genome packaging</keyword>
<dbReference type="KEGG" id="asz:ASN_1773"/>
<dbReference type="EMBL" id="LN606600">
    <property type="protein sequence ID" value="CEF41108.1"/>
    <property type="molecule type" value="Genomic_DNA"/>
</dbReference>
<dbReference type="PANTHER" id="PTHR41328:SF2">
    <property type="entry name" value="TERMINASE SMALL SUBUNIT"/>
    <property type="match status" value="1"/>
</dbReference>
<reference evidence="4" key="1">
    <citation type="submission" date="2014-09" db="EMBL/GenBank/DDBJ databases">
        <authorList>
            <person name="Illeghems K.G."/>
        </authorList>
    </citation>
    <scope>NUCLEOTIDE SEQUENCE [LARGE SCALE GENOMIC DNA]</scope>
    <source>
        <strain evidence="4">108B</strain>
    </source>
</reference>
<dbReference type="PANTHER" id="PTHR41328">
    <property type="entry name" value="TERMINASE SMALL SUBUNIT-RELATED"/>
    <property type="match status" value="1"/>
</dbReference>
<protein>
    <submittedName>
        <fullName evidence="3">Bacteriophage terminase small subunit</fullName>
    </submittedName>
</protein>
<dbReference type="Pfam" id="PF03592">
    <property type="entry name" value="Terminase_2"/>
    <property type="match status" value="1"/>
</dbReference>
<keyword evidence="1" id="KW-1188">Viral release from host cell</keyword>
<gene>
    <name evidence="3" type="primary">xtmA</name>
    <name evidence="3" type="ORF">ASN_1773</name>
</gene>
<dbReference type="InterPro" id="IPR038713">
    <property type="entry name" value="Terminase_Gp1_N_sf"/>
</dbReference>